<feature type="domain" description="DUF6598" evidence="1">
    <location>
        <begin position="74"/>
        <end position="338"/>
    </location>
</feature>
<keyword evidence="2" id="KW-1185">Reference proteome</keyword>
<accession>A0ABM3QT31</accession>
<dbReference type="Pfam" id="PF20241">
    <property type="entry name" value="DUF6598"/>
    <property type="match status" value="2"/>
</dbReference>
<organism evidence="2 3">
    <name type="scientific">Spinacia oleracea</name>
    <name type="common">Spinach</name>
    <dbReference type="NCBI Taxonomy" id="3562"/>
    <lineage>
        <taxon>Eukaryota</taxon>
        <taxon>Viridiplantae</taxon>
        <taxon>Streptophyta</taxon>
        <taxon>Embryophyta</taxon>
        <taxon>Tracheophyta</taxon>
        <taxon>Spermatophyta</taxon>
        <taxon>Magnoliopsida</taxon>
        <taxon>eudicotyledons</taxon>
        <taxon>Gunneridae</taxon>
        <taxon>Pentapetalae</taxon>
        <taxon>Caryophyllales</taxon>
        <taxon>Chenopodiaceae</taxon>
        <taxon>Chenopodioideae</taxon>
        <taxon>Anserineae</taxon>
        <taxon>Spinacia</taxon>
    </lineage>
</organism>
<dbReference type="PANTHER" id="PTHR33065">
    <property type="entry name" value="OS07G0486400 PROTEIN"/>
    <property type="match status" value="1"/>
</dbReference>
<reference evidence="2" key="1">
    <citation type="journal article" date="2021" name="Nat. Commun.">
        <title>Genomic analyses provide insights into spinach domestication and the genetic basis of agronomic traits.</title>
        <authorList>
            <person name="Cai X."/>
            <person name="Sun X."/>
            <person name="Xu C."/>
            <person name="Sun H."/>
            <person name="Wang X."/>
            <person name="Ge C."/>
            <person name="Zhang Z."/>
            <person name="Wang Q."/>
            <person name="Fei Z."/>
            <person name="Jiao C."/>
            <person name="Wang Q."/>
        </authorList>
    </citation>
    <scope>NUCLEOTIDE SEQUENCE [LARGE SCALE GENOMIC DNA]</scope>
    <source>
        <strain evidence="2">cv. Varoflay</strain>
    </source>
</reference>
<proteinExistence type="predicted"/>
<feature type="domain" description="DUF6598" evidence="1">
    <location>
        <begin position="380"/>
        <end position="616"/>
    </location>
</feature>
<dbReference type="InterPro" id="IPR046533">
    <property type="entry name" value="DUF6598"/>
</dbReference>
<evidence type="ECO:0000259" key="1">
    <source>
        <dbReference type="Pfam" id="PF20241"/>
    </source>
</evidence>
<name>A0ABM3QT31_SPIOL</name>
<dbReference type="Proteomes" id="UP000813463">
    <property type="component" value="Chromosome 1"/>
</dbReference>
<evidence type="ECO:0000313" key="3">
    <source>
        <dbReference type="RefSeq" id="XP_056686525.1"/>
    </source>
</evidence>
<reference evidence="3" key="2">
    <citation type="submission" date="2025-08" db="UniProtKB">
        <authorList>
            <consortium name="RefSeq"/>
        </authorList>
    </citation>
    <scope>IDENTIFICATION</scope>
    <source>
        <tissue evidence="3">Leaf</tissue>
    </source>
</reference>
<sequence length="643" mass="72843">MDEMMEVPKEDEMMEVPKEDEMMDVFLDETVSEADSKIEYFRQDAEVYKSIYCSIMKDEWASKHSVEVWCEPVVEVLSVSLCNNNKNSNITRSREIYGNIFVVDSMSNTTNTKCDIYERNDQDDEPEIIPFDGGTLSLTGPDDVMSMDKPFIGIDIFDRAVDETIINGFEPLVKTVDMAKQNHTFEQFNKRMVHGHYESGCSAEVEYLALTFGVFAPVEVRLIKQPVEEGKGNKRRIGEVKEEEELEVYGTISATYNLLCSESKVNRIMLFEIKEDSNEFDWVTLGCPLTLSRSVVAVPAYSSLTIQVELWDFATKKLIVRGSNKFETKNYRVKKTITGLSYLDAEVTIDWEKPFKLDDPVVKKSINWRIYSHFWGPHVVEVFSIFIGRETDKPLRLHGIVAFCGGNGDFKLFKRGKDDPFILDPGRNLLTLKGPNIILAGGDSFGISVDLEDVDGLVSIKGVVSSGYGVNHHQEGWFNRLLCSVIKGKHELSFAAVHYTVIAYAIKVTLKVHLFFKGGHEHSSNDISTIHGSLVALNDKYGRRSSYEKLYYRNVIFERRKENPLVISCMEDFDMDMELSKKVFAVPHNPRLCIAVDLSCQCPSFTGFIKETAQFEVDSSVGNDVVIEGDSFGINISVKWSQA</sequence>
<evidence type="ECO:0000313" key="2">
    <source>
        <dbReference type="Proteomes" id="UP000813463"/>
    </source>
</evidence>
<gene>
    <name evidence="3" type="primary">LOC130459118</name>
</gene>
<protein>
    <recommendedName>
        <fullName evidence="1">DUF6598 domain-containing protein</fullName>
    </recommendedName>
</protein>
<dbReference type="RefSeq" id="XP_056686525.1">
    <property type="nucleotide sequence ID" value="XM_056830547.1"/>
</dbReference>
<dbReference type="PANTHER" id="PTHR33065:SF88">
    <property type="entry name" value="OS11G0104220 PROTEIN"/>
    <property type="match status" value="1"/>
</dbReference>
<dbReference type="GeneID" id="130459118"/>